<dbReference type="InterPro" id="IPR011989">
    <property type="entry name" value="ARM-like"/>
</dbReference>
<dbReference type="InterPro" id="IPR016024">
    <property type="entry name" value="ARM-type_fold"/>
</dbReference>
<dbReference type="OrthoDB" id="6427809at2759"/>
<gene>
    <name evidence="2" type="ORF">HCN44_003429</name>
</gene>
<dbReference type="Proteomes" id="UP000639338">
    <property type="component" value="Unassembled WGS sequence"/>
</dbReference>
<comment type="caution">
    <text evidence="2">The sequence shown here is derived from an EMBL/GenBank/DDBJ whole genome shotgun (WGS) entry which is preliminary data.</text>
</comment>
<feature type="compositionally biased region" description="Acidic residues" evidence="1">
    <location>
        <begin position="224"/>
        <end position="233"/>
    </location>
</feature>
<organism evidence="2 3">
    <name type="scientific">Aphidius gifuensis</name>
    <name type="common">Parasitoid wasp</name>
    <dbReference type="NCBI Taxonomy" id="684658"/>
    <lineage>
        <taxon>Eukaryota</taxon>
        <taxon>Metazoa</taxon>
        <taxon>Ecdysozoa</taxon>
        <taxon>Arthropoda</taxon>
        <taxon>Hexapoda</taxon>
        <taxon>Insecta</taxon>
        <taxon>Pterygota</taxon>
        <taxon>Neoptera</taxon>
        <taxon>Endopterygota</taxon>
        <taxon>Hymenoptera</taxon>
        <taxon>Apocrita</taxon>
        <taxon>Ichneumonoidea</taxon>
        <taxon>Braconidae</taxon>
        <taxon>Aphidiinae</taxon>
        <taxon>Aphidius</taxon>
    </lineage>
</organism>
<dbReference type="EMBL" id="JACMRX010000006">
    <property type="protein sequence ID" value="KAF7987566.1"/>
    <property type="molecule type" value="Genomic_DNA"/>
</dbReference>
<dbReference type="AlphaFoldDB" id="A0A834XIJ8"/>
<feature type="region of interest" description="Disordered" evidence="1">
    <location>
        <begin position="199"/>
        <end position="250"/>
    </location>
</feature>
<evidence type="ECO:0000313" key="3">
    <source>
        <dbReference type="Proteomes" id="UP000639338"/>
    </source>
</evidence>
<proteinExistence type="predicted"/>
<sequence length="333" mass="37038">MSEIRATNVGSLKAYEMSIRTRERLRPPTYNAEDYAMALRRWGRRPISNIPDFHGTLPSTTSSSSGYVSGSGEMTLRQFTSVSELLNKLRADLRLAFPSFVQEFASSPADGITLLLETLRGVQLIQNTPPSGQNGARIGTRRAALDELGCVECLSACAERCADVPRLLSQAQPGLLALAVCLTSSLNRSRVLALQKHIKKEEDTEETEEDTEEDRKQEQSNNSESEEPDNEDNDNQRDMAQPPPPQPAASLGEQIRIIQDITCGIDIYNGKNSLQSFMTECKRAKEELPQADWVPKLTRAIVRTKLNRDTRDDLRVLNEGYATINELLDALKG</sequence>
<keyword evidence="3" id="KW-1185">Reference proteome</keyword>
<dbReference type="SUPFAM" id="SSF48371">
    <property type="entry name" value="ARM repeat"/>
    <property type="match status" value="1"/>
</dbReference>
<reference evidence="2 3" key="1">
    <citation type="submission" date="2020-08" db="EMBL/GenBank/DDBJ databases">
        <title>Aphidius gifuensis genome sequencing and assembly.</title>
        <authorList>
            <person name="Du Z."/>
        </authorList>
    </citation>
    <scope>NUCLEOTIDE SEQUENCE [LARGE SCALE GENOMIC DNA]</scope>
    <source>
        <strain evidence="2">YNYX2018</strain>
        <tissue evidence="2">Adults</tissue>
    </source>
</reference>
<dbReference type="Gene3D" id="1.25.10.10">
    <property type="entry name" value="Leucine-rich Repeat Variant"/>
    <property type="match status" value="1"/>
</dbReference>
<protein>
    <submittedName>
        <fullName evidence="2">Uncharacterized protein</fullName>
    </submittedName>
</protein>
<feature type="compositionally biased region" description="Acidic residues" evidence="1">
    <location>
        <begin position="203"/>
        <end position="212"/>
    </location>
</feature>
<name>A0A834XIJ8_APHGI</name>
<evidence type="ECO:0000313" key="2">
    <source>
        <dbReference type="EMBL" id="KAF7987566.1"/>
    </source>
</evidence>
<accession>A0A834XIJ8</accession>
<evidence type="ECO:0000256" key="1">
    <source>
        <dbReference type="SAM" id="MobiDB-lite"/>
    </source>
</evidence>